<name>A0ABP0C2G7_9PEZI</name>
<feature type="compositionally biased region" description="Low complexity" evidence="1">
    <location>
        <begin position="161"/>
        <end position="199"/>
    </location>
</feature>
<evidence type="ECO:0000313" key="3">
    <source>
        <dbReference type="EMBL" id="CAK7226183.1"/>
    </source>
</evidence>
<organism evidence="3 4">
    <name type="scientific">Sporothrix curviconia</name>
    <dbReference type="NCBI Taxonomy" id="1260050"/>
    <lineage>
        <taxon>Eukaryota</taxon>
        <taxon>Fungi</taxon>
        <taxon>Dikarya</taxon>
        <taxon>Ascomycota</taxon>
        <taxon>Pezizomycotina</taxon>
        <taxon>Sordariomycetes</taxon>
        <taxon>Sordariomycetidae</taxon>
        <taxon>Ophiostomatales</taxon>
        <taxon>Ophiostomataceae</taxon>
        <taxon>Sporothrix</taxon>
    </lineage>
</organism>
<dbReference type="InterPro" id="IPR013154">
    <property type="entry name" value="ADH-like_N"/>
</dbReference>
<feature type="region of interest" description="Disordered" evidence="1">
    <location>
        <begin position="270"/>
        <end position="307"/>
    </location>
</feature>
<feature type="compositionally biased region" description="Gly residues" evidence="1">
    <location>
        <begin position="275"/>
        <end position="289"/>
    </location>
</feature>
<dbReference type="InterPro" id="IPR020843">
    <property type="entry name" value="ER"/>
</dbReference>
<reference evidence="3 4" key="1">
    <citation type="submission" date="2024-01" db="EMBL/GenBank/DDBJ databases">
        <authorList>
            <person name="Allen C."/>
            <person name="Tagirdzhanova G."/>
        </authorList>
    </citation>
    <scope>NUCLEOTIDE SEQUENCE [LARGE SCALE GENOMIC DNA]</scope>
</reference>
<sequence>MADEEDDDRTTMLALVHDPATHKLTLSEVPIPAVSGPDEHLVQVHAVALTNGELAWPEPAAQTTPIPGYEVSGTVVEAPSKTSPFQPGTEVYALTDFNRQGSACEFTIALTSELREKPEALSWEEAATVPLSALTAWQVLFVHAGLTLPTEPYPPPPPPQTSSSFTSSPSSHNPSQTPPRRTQHQRQQSPASRPSSRPSSSHRPRSIVIGDDVNANKRVLITAAAGGVGLWAVQLARLAGVGHITATCGPANIDFVRSLGAHRVVDYTSINTSTGFGGASGSGSGGGSGRNSPAPHGRTRSSSQPRYGASYYYSSNSDKYDLVLDCVGGDTLRRAWTSARHGGTVVSIVTPPDKLRPETGVGMDVRGVFFIVHADSEQLQAITDLVEARAVKTVFDSAYQLEQYEAAFEKVQSGHVRGKVVLRLA</sequence>
<dbReference type="PROSITE" id="PS01162">
    <property type="entry name" value="QOR_ZETA_CRYSTAL"/>
    <property type="match status" value="1"/>
</dbReference>
<evidence type="ECO:0000256" key="1">
    <source>
        <dbReference type="SAM" id="MobiDB-lite"/>
    </source>
</evidence>
<feature type="domain" description="Enoyl reductase (ER)" evidence="2">
    <location>
        <begin position="20"/>
        <end position="422"/>
    </location>
</feature>
<proteinExistence type="predicted"/>
<dbReference type="Gene3D" id="3.90.180.10">
    <property type="entry name" value="Medium-chain alcohol dehydrogenases, catalytic domain"/>
    <property type="match status" value="2"/>
</dbReference>
<dbReference type="Proteomes" id="UP001642405">
    <property type="component" value="Unassembled WGS sequence"/>
</dbReference>
<dbReference type="Gene3D" id="3.40.50.720">
    <property type="entry name" value="NAD(P)-binding Rossmann-like Domain"/>
    <property type="match status" value="2"/>
</dbReference>
<dbReference type="InterPro" id="IPR011032">
    <property type="entry name" value="GroES-like_sf"/>
</dbReference>
<evidence type="ECO:0000313" key="4">
    <source>
        <dbReference type="Proteomes" id="UP001642405"/>
    </source>
</evidence>
<feature type="region of interest" description="Disordered" evidence="1">
    <location>
        <begin position="151"/>
        <end position="210"/>
    </location>
</feature>
<dbReference type="InterPro" id="IPR036291">
    <property type="entry name" value="NAD(P)-bd_dom_sf"/>
</dbReference>
<dbReference type="EMBL" id="CAWUHB010000035">
    <property type="protein sequence ID" value="CAK7226183.1"/>
    <property type="molecule type" value="Genomic_DNA"/>
</dbReference>
<comment type="caution">
    <text evidence="3">The sequence shown here is derived from an EMBL/GenBank/DDBJ whole genome shotgun (WGS) entry which is preliminary data.</text>
</comment>
<protein>
    <recommendedName>
        <fullName evidence="2">Enoyl reductase (ER) domain-containing protein</fullName>
    </recommendedName>
</protein>
<dbReference type="SUPFAM" id="SSF51735">
    <property type="entry name" value="NAD(P)-binding Rossmann-fold domains"/>
    <property type="match status" value="1"/>
</dbReference>
<evidence type="ECO:0000259" key="2">
    <source>
        <dbReference type="SMART" id="SM00829"/>
    </source>
</evidence>
<dbReference type="Pfam" id="PF08240">
    <property type="entry name" value="ADH_N"/>
    <property type="match status" value="1"/>
</dbReference>
<gene>
    <name evidence="3" type="ORF">SCUCBS95973_006113</name>
</gene>
<dbReference type="InterPro" id="IPR002364">
    <property type="entry name" value="Quin_OxRdtase/zeta-crystal_CS"/>
</dbReference>
<dbReference type="PANTHER" id="PTHR44013">
    <property type="entry name" value="ZINC-TYPE ALCOHOL DEHYDROGENASE-LIKE PROTEIN C16A3.02C"/>
    <property type="match status" value="1"/>
</dbReference>
<keyword evidence="4" id="KW-1185">Reference proteome</keyword>
<dbReference type="CDD" id="cd05289">
    <property type="entry name" value="MDR_like_2"/>
    <property type="match status" value="1"/>
</dbReference>
<dbReference type="InterPro" id="IPR052733">
    <property type="entry name" value="Chloroplast_QOR"/>
</dbReference>
<feature type="compositionally biased region" description="Pro residues" evidence="1">
    <location>
        <begin position="151"/>
        <end position="160"/>
    </location>
</feature>
<accession>A0ABP0C2G7</accession>
<dbReference type="SMART" id="SM00829">
    <property type="entry name" value="PKS_ER"/>
    <property type="match status" value="1"/>
</dbReference>
<dbReference type="Pfam" id="PF13602">
    <property type="entry name" value="ADH_zinc_N_2"/>
    <property type="match status" value="1"/>
</dbReference>
<dbReference type="PANTHER" id="PTHR44013:SF1">
    <property type="entry name" value="ZINC-TYPE ALCOHOL DEHYDROGENASE-LIKE PROTEIN C16A3.02C"/>
    <property type="match status" value="1"/>
</dbReference>
<dbReference type="SUPFAM" id="SSF50129">
    <property type="entry name" value="GroES-like"/>
    <property type="match status" value="1"/>
</dbReference>